<dbReference type="Proteomes" id="UP000638014">
    <property type="component" value="Unassembled WGS sequence"/>
</dbReference>
<evidence type="ECO:0000256" key="1">
    <source>
        <dbReference type="SAM" id="Coils"/>
    </source>
</evidence>
<gene>
    <name evidence="2" type="ORF">IC617_06675</name>
</gene>
<comment type="caution">
    <text evidence="2">The sequence shown here is derived from an EMBL/GenBank/DDBJ whole genome shotgun (WGS) entry which is preliminary data.</text>
</comment>
<evidence type="ECO:0000313" key="3">
    <source>
        <dbReference type="Proteomes" id="UP000638014"/>
    </source>
</evidence>
<reference evidence="2" key="1">
    <citation type="submission" date="2020-09" db="EMBL/GenBank/DDBJ databases">
        <title>A novel bacterium of genus Neiella, isolated from South China Sea.</title>
        <authorList>
            <person name="Huang H."/>
            <person name="Mo K."/>
            <person name="Hu Y."/>
        </authorList>
    </citation>
    <scope>NUCLEOTIDE SEQUENCE</scope>
    <source>
        <strain evidence="2">HB171785</strain>
    </source>
</reference>
<organism evidence="2 3">
    <name type="scientific">Neiella litorisoli</name>
    <dbReference type="NCBI Taxonomy" id="2771431"/>
    <lineage>
        <taxon>Bacteria</taxon>
        <taxon>Pseudomonadati</taxon>
        <taxon>Pseudomonadota</taxon>
        <taxon>Gammaproteobacteria</taxon>
        <taxon>Alteromonadales</taxon>
        <taxon>Echinimonadaceae</taxon>
        <taxon>Neiella</taxon>
    </lineage>
</organism>
<dbReference type="AlphaFoldDB" id="A0A8J6QFZ4"/>
<protein>
    <submittedName>
        <fullName evidence="2">Uncharacterized protein</fullName>
    </submittedName>
</protein>
<sequence>MQISELLQLSFWIDENIKTTQIPQKYQALQTGIQQNVNARNNQPKQPFEAQKNAIIDAIKVVDTSGLTYQQEDVLSLLNITQNIGDEGIDRIESILYKNSLDVATAAAEIAKISQEINTAVQKSDQIKAALKPLITTNDEGELEKGSVVMRVHFQNEAGMDNVTDFKKLGNSWWEIGRGIAMAHDSAPEDIKVVGASKGSIVIELAVAAAIATTASTIILSALKVADRVLTIRKKVEEIKSLKLNNKKLESDLAKEADKEKKEGLDKITKEISVKLNIDANGDGEKVKVLEKSVKNLIEFVEKGGEVDFFTDEENKDEPETKVLKKNFDEIKKLEKRVLMLESKNP</sequence>
<name>A0A8J6QFZ4_9GAMM</name>
<dbReference type="RefSeq" id="WP_191144216.1">
    <property type="nucleotide sequence ID" value="NZ_JACXAF010000007.1"/>
</dbReference>
<accession>A0A8J6QFZ4</accession>
<feature type="coiled-coil region" evidence="1">
    <location>
        <begin position="232"/>
        <end position="259"/>
    </location>
</feature>
<evidence type="ECO:0000313" key="2">
    <source>
        <dbReference type="EMBL" id="MBD1389109.1"/>
    </source>
</evidence>
<keyword evidence="3" id="KW-1185">Reference proteome</keyword>
<keyword evidence="1" id="KW-0175">Coiled coil</keyword>
<proteinExistence type="predicted"/>
<dbReference type="EMBL" id="JACXAF010000007">
    <property type="protein sequence ID" value="MBD1389109.1"/>
    <property type="molecule type" value="Genomic_DNA"/>
</dbReference>